<reference evidence="6" key="2">
    <citation type="journal article" date="2024" name="Nature">
        <title>Anoxygenic phototroph of the Chloroflexota uses a type I reaction centre.</title>
        <authorList>
            <person name="Tsuji J.M."/>
            <person name="Shaw N.A."/>
            <person name="Nagashima S."/>
            <person name="Venkiteswaran J.J."/>
            <person name="Schiff S.L."/>
            <person name="Watanabe T."/>
            <person name="Fukui M."/>
            <person name="Hanada S."/>
            <person name="Tank M."/>
            <person name="Neufeld J.D."/>
        </authorList>
    </citation>
    <scope>NUCLEOTIDE SEQUENCE</scope>
    <source>
        <strain evidence="6">L227-S17</strain>
    </source>
</reference>
<dbReference type="InterPro" id="IPR051126">
    <property type="entry name" value="Thiosulfate_sulfurtransferase"/>
</dbReference>
<evidence type="ECO:0000256" key="1">
    <source>
        <dbReference type="ARBA" id="ARBA00012245"/>
    </source>
</evidence>
<dbReference type="InterPro" id="IPR036873">
    <property type="entry name" value="Rhodanese-like_dom_sf"/>
</dbReference>
<name>A0A8T7M6X3_9CHLR</name>
<keyword evidence="8" id="KW-1185">Reference proteome</keyword>
<accession>A0A8T7M6X3</accession>
<proteinExistence type="predicted"/>
<dbReference type="AlphaFoldDB" id="A0A8T7M6X3"/>
<comment type="catalytic activity">
    <reaction evidence="3">
        <text>thiosulfate + hydrogen cyanide = thiocyanate + sulfite + 2 H(+)</text>
        <dbReference type="Rhea" id="RHEA:16881"/>
        <dbReference type="ChEBI" id="CHEBI:15378"/>
        <dbReference type="ChEBI" id="CHEBI:17359"/>
        <dbReference type="ChEBI" id="CHEBI:18022"/>
        <dbReference type="ChEBI" id="CHEBI:18407"/>
        <dbReference type="ChEBI" id="CHEBI:33542"/>
        <dbReference type="EC" id="2.8.1.1"/>
    </reaction>
</comment>
<gene>
    <name evidence="5" type="ORF">HXX08_18120</name>
    <name evidence="6" type="ORF">OZ401_003306</name>
</gene>
<dbReference type="SMART" id="SM00450">
    <property type="entry name" value="RHOD"/>
    <property type="match status" value="2"/>
</dbReference>
<dbReference type="SUPFAM" id="SSF52821">
    <property type="entry name" value="Rhodanese/Cell cycle control phosphatase"/>
    <property type="match status" value="2"/>
</dbReference>
<organism evidence="5 7">
    <name type="scientific">Candidatus Chlorohelix allophototropha</name>
    <dbReference type="NCBI Taxonomy" id="3003348"/>
    <lineage>
        <taxon>Bacteria</taxon>
        <taxon>Bacillati</taxon>
        <taxon>Chloroflexota</taxon>
        <taxon>Chloroflexia</taxon>
        <taxon>Candidatus Chloroheliales</taxon>
        <taxon>Candidatus Chloroheliaceae</taxon>
        <taxon>Candidatus Chlorohelix</taxon>
    </lineage>
</organism>
<dbReference type="PROSITE" id="PS50206">
    <property type="entry name" value="RHODANESE_3"/>
    <property type="match status" value="2"/>
</dbReference>
<feature type="domain" description="Rhodanese" evidence="4">
    <location>
        <begin position="46"/>
        <end position="146"/>
    </location>
</feature>
<dbReference type="InterPro" id="IPR001307">
    <property type="entry name" value="Thiosulphate_STrfase_CS"/>
</dbReference>
<evidence type="ECO:0000313" key="5">
    <source>
        <dbReference type="EMBL" id="NWJ47773.1"/>
    </source>
</evidence>
<evidence type="ECO:0000313" key="8">
    <source>
        <dbReference type="Proteomes" id="UP001431572"/>
    </source>
</evidence>
<reference evidence="5 7" key="1">
    <citation type="submission" date="2020-06" db="EMBL/GenBank/DDBJ databases">
        <title>Anoxygenic phototrophic Chloroflexota member uses a Type I reaction center.</title>
        <authorList>
            <person name="Tsuji J.M."/>
            <person name="Shaw N.A."/>
            <person name="Nagashima S."/>
            <person name="Venkiteswaran J."/>
            <person name="Schiff S.L."/>
            <person name="Hanada S."/>
            <person name="Tank M."/>
            <person name="Neufeld J.D."/>
        </authorList>
    </citation>
    <scope>NUCLEOTIDE SEQUENCE [LARGE SCALE GENOMIC DNA]</scope>
    <source>
        <strain evidence="5">L227-S17</strain>
    </source>
</reference>
<dbReference type="Gene3D" id="3.40.250.10">
    <property type="entry name" value="Rhodanese-like domain"/>
    <property type="match status" value="2"/>
</dbReference>
<evidence type="ECO:0000256" key="2">
    <source>
        <dbReference type="ARBA" id="ARBA00022737"/>
    </source>
</evidence>
<dbReference type="Proteomes" id="UP000521676">
    <property type="component" value="Unassembled WGS sequence"/>
</dbReference>
<keyword evidence="2" id="KW-0677">Repeat</keyword>
<dbReference type="PANTHER" id="PTHR43855">
    <property type="entry name" value="THIOSULFATE SULFURTRANSFERASE"/>
    <property type="match status" value="1"/>
</dbReference>
<dbReference type="RefSeq" id="WP_341471551.1">
    <property type="nucleotide sequence ID" value="NZ_CP128400.1"/>
</dbReference>
<dbReference type="InterPro" id="IPR001763">
    <property type="entry name" value="Rhodanese-like_dom"/>
</dbReference>
<evidence type="ECO:0000313" key="6">
    <source>
        <dbReference type="EMBL" id="WJW69678.1"/>
    </source>
</evidence>
<evidence type="ECO:0000259" key="4">
    <source>
        <dbReference type="PROSITE" id="PS50206"/>
    </source>
</evidence>
<dbReference type="Proteomes" id="UP001431572">
    <property type="component" value="Chromosome 2"/>
</dbReference>
<dbReference type="Pfam" id="PF00581">
    <property type="entry name" value="Rhodanese"/>
    <property type="match status" value="2"/>
</dbReference>
<evidence type="ECO:0000313" key="7">
    <source>
        <dbReference type="Proteomes" id="UP000521676"/>
    </source>
</evidence>
<dbReference type="EMBL" id="CP128400">
    <property type="protein sequence ID" value="WJW69678.1"/>
    <property type="molecule type" value="Genomic_DNA"/>
</dbReference>
<dbReference type="EC" id="2.8.1.1" evidence="1"/>
<dbReference type="PROSITE" id="PS00380">
    <property type="entry name" value="RHODANESE_1"/>
    <property type="match status" value="1"/>
</dbReference>
<dbReference type="GO" id="GO:0004792">
    <property type="term" value="F:thiosulfate-cyanide sulfurtransferase activity"/>
    <property type="evidence" value="ECO:0007669"/>
    <property type="project" value="UniProtKB-EC"/>
</dbReference>
<dbReference type="EMBL" id="JACATZ010000003">
    <property type="protein sequence ID" value="NWJ47773.1"/>
    <property type="molecule type" value="Genomic_DNA"/>
</dbReference>
<evidence type="ECO:0000256" key="3">
    <source>
        <dbReference type="ARBA" id="ARBA00047549"/>
    </source>
</evidence>
<feature type="domain" description="Rhodanese" evidence="4">
    <location>
        <begin position="176"/>
        <end position="288"/>
    </location>
</feature>
<dbReference type="CDD" id="cd01449">
    <property type="entry name" value="TST_Repeat_2"/>
    <property type="match status" value="1"/>
</dbReference>
<dbReference type="PANTHER" id="PTHR43855:SF1">
    <property type="entry name" value="THIOSULFATE SULFURTRANSFERASE"/>
    <property type="match status" value="1"/>
</dbReference>
<dbReference type="CDD" id="cd01448">
    <property type="entry name" value="TST_Repeat_1"/>
    <property type="match status" value="1"/>
</dbReference>
<sequence>MRQEHLVSTDWLSVHLNDPSLRIIDMRGYVLAVTAEDGTQEARYIGAREEYETSHLPGAVYLDWTKDIVDLNDPVPVQVAGAQQIAHVLGDVGIGDAHTVIVYDAHPAMQFATRMWWVLRYYGHHDVRVLDGGWNKWVKEGNPTNALLPYHKFALFTPRLHPELRAAAEQVNAMIGEPGITLVDARDTGQYSGKIRRGRRGGHIPGAISLPREELIDSASGTFKSDAEIREIAEKAGLKPENQIVAYCNGGVAATSVLFSLSIIGFHKLTNYDGSWNEWNEREDLPVE</sequence>
<protein>
    <recommendedName>
        <fullName evidence="1">thiosulfate sulfurtransferase</fullName>
        <ecNumber evidence="1">2.8.1.1</ecNumber>
    </recommendedName>
</protein>